<reference evidence="2 3" key="1">
    <citation type="submission" date="2017-06" db="EMBL/GenBank/DDBJ databases">
        <title>Novel microbial phyla capable of carbon fixation and sulfur reduction in deep-sea sediments.</title>
        <authorList>
            <person name="Huang J."/>
            <person name="Baker B."/>
            <person name="Wang Y."/>
        </authorList>
    </citation>
    <scope>NUCLEOTIDE SEQUENCE [LARGE SCALE GENOMIC DNA]</scope>
    <source>
        <strain evidence="2">B3_TA06</strain>
    </source>
</reference>
<feature type="domain" description="LPS-assembly protein LptD central" evidence="1">
    <location>
        <begin position="160"/>
        <end position="577"/>
    </location>
</feature>
<dbReference type="GO" id="GO:0009279">
    <property type="term" value="C:cell outer membrane"/>
    <property type="evidence" value="ECO:0007669"/>
    <property type="project" value="TreeGrafter"/>
</dbReference>
<evidence type="ECO:0000313" key="3">
    <source>
        <dbReference type="Proteomes" id="UP000317778"/>
    </source>
</evidence>
<dbReference type="PANTHER" id="PTHR30189">
    <property type="entry name" value="LPS-ASSEMBLY PROTEIN"/>
    <property type="match status" value="1"/>
</dbReference>
<evidence type="ECO:0000313" key="2">
    <source>
        <dbReference type="EMBL" id="TKJ43991.1"/>
    </source>
</evidence>
<evidence type="ECO:0000259" key="1">
    <source>
        <dbReference type="Pfam" id="PF19838"/>
    </source>
</evidence>
<dbReference type="EMBL" id="NJBO01000002">
    <property type="protein sequence ID" value="TKJ43991.1"/>
    <property type="molecule type" value="Genomic_DNA"/>
</dbReference>
<dbReference type="InterPro" id="IPR050218">
    <property type="entry name" value="LptD"/>
</dbReference>
<organism evidence="2 3">
    <name type="scientific">candidate division TA06 bacterium B3_TA06</name>
    <dbReference type="NCBI Taxonomy" id="2012487"/>
    <lineage>
        <taxon>Bacteria</taxon>
        <taxon>Bacteria division TA06</taxon>
    </lineage>
</organism>
<dbReference type="AlphaFoldDB" id="A0A532V9Z7"/>
<proteinExistence type="predicted"/>
<protein>
    <recommendedName>
        <fullName evidence="1">LPS-assembly protein LptD central domain-containing protein</fullName>
    </recommendedName>
</protein>
<dbReference type="Pfam" id="PF19838">
    <property type="entry name" value="LptD_2"/>
    <property type="match status" value="1"/>
</dbReference>
<accession>A0A532V9Z7</accession>
<name>A0A532V9Z7_UNCT6</name>
<gene>
    <name evidence="2" type="ORF">CEE36_02405</name>
</gene>
<comment type="caution">
    <text evidence="2">The sequence shown here is derived from an EMBL/GenBank/DDBJ whole genome shotgun (WGS) entry which is preliminary data.</text>
</comment>
<dbReference type="PANTHER" id="PTHR30189:SF1">
    <property type="entry name" value="LPS-ASSEMBLY PROTEIN LPTD"/>
    <property type="match status" value="1"/>
</dbReference>
<dbReference type="InterPro" id="IPR045659">
    <property type="entry name" value="LptD_2"/>
</dbReference>
<sequence>MREAVGRDSVDQDTAYQDTIRGGVSQVRFKADTIIFYTDTKNVLLLHNGEVTYGDLTVYSDSIRFSTQKRLLSAFKGAKLRSSSDSLIGEQLDYAVETQKGVMTEGRTQIEKGYFAGQGVWLVEENTIHITRGYYTTCERYPPHYDFYGSELKVILNDMVISRPIILRVRRIPVLAAPFWYLPIGNKRKSGLMPFKFGHSDEEGWFTKMIRYYWVTNDYSDALFSLDIFTRKGFRPGVLFQWRYGPRGAEYAAGRFSANYINETDTRKQRWTLALNNTSYIPDGTKITAVINFRSDQSYIIEYIEDEDSLTMLLDQRTRSDVSISRKLLGRPTTISASREDDLRTGSYTMTLPIFNFSWPTATLWDFFTVNFGSFGVNNQYRHDVTQIIDTLGDTLETIEDFRTTRFSQPLTLSWSYNLLGAYTFGQTWNAGQSLTWTQDSLIREADYSLSNSMGTELSRIFGIYILGMNGMLHSIRPTITHTITPAKGTIHPWLVYPRFDTTLASHRVNLNIAQSLQAKFRARGDTTRFRKQDLLTLSTGIGYNLLTDSLTPATATIYLPSGLPVQANVNMSYNLYTDSFALKTSASASVDKLLFPLFGLRERGVVEEDTIAWDSLGIERGDTAAFDSIMRLQPPDSMVISEDSLYRPYEKKETFLERFSKSKLSLENSWGIRSDSLGGVGKSDHMVSARTQLFLPFEIELNLSVATNLTEPKARWQDYIASYNLSLVKGLHCWEAVFEVTPRDGLSMAPDNLEWNFYVRVKELPDIQFGKGMLRQLGE</sequence>
<dbReference type="GO" id="GO:1990351">
    <property type="term" value="C:transporter complex"/>
    <property type="evidence" value="ECO:0007669"/>
    <property type="project" value="TreeGrafter"/>
</dbReference>
<dbReference type="Proteomes" id="UP000317778">
    <property type="component" value="Unassembled WGS sequence"/>
</dbReference>